<organism evidence="3 4">
    <name type="scientific">Cucurbita maxima</name>
    <name type="common">Pumpkin</name>
    <name type="synonym">Winter squash</name>
    <dbReference type="NCBI Taxonomy" id="3661"/>
    <lineage>
        <taxon>Eukaryota</taxon>
        <taxon>Viridiplantae</taxon>
        <taxon>Streptophyta</taxon>
        <taxon>Embryophyta</taxon>
        <taxon>Tracheophyta</taxon>
        <taxon>Spermatophyta</taxon>
        <taxon>Magnoliopsida</taxon>
        <taxon>eudicotyledons</taxon>
        <taxon>Gunneridae</taxon>
        <taxon>Pentapetalae</taxon>
        <taxon>rosids</taxon>
        <taxon>fabids</taxon>
        <taxon>Cucurbitales</taxon>
        <taxon>Cucurbitaceae</taxon>
        <taxon>Cucurbiteae</taxon>
        <taxon>Cucurbita</taxon>
    </lineage>
</organism>
<evidence type="ECO:0000313" key="4">
    <source>
        <dbReference type="RefSeq" id="XP_023002465.1"/>
    </source>
</evidence>
<evidence type="ECO:0000313" key="3">
    <source>
        <dbReference type="Proteomes" id="UP000504608"/>
    </source>
</evidence>
<dbReference type="RefSeq" id="XP_023002465.1">
    <property type="nucleotide sequence ID" value="XM_023146697.1"/>
</dbReference>
<evidence type="ECO:0000256" key="2">
    <source>
        <dbReference type="SAM" id="MobiDB-lite"/>
    </source>
</evidence>
<dbReference type="PANTHER" id="PTHR37614">
    <property type="entry name" value="OS02G0121400 PROTEIN"/>
    <property type="match status" value="1"/>
</dbReference>
<dbReference type="KEGG" id="cmax:111496295"/>
<reference evidence="4" key="1">
    <citation type="submission" date="2025-08" db="UniProtKB">
        <authorList>
            <consortium name="RefSeq"/>
        </authorList>
    </citation>
    <scope>IDENTIFICATION</scope>
    <source>
        <tissue evidence="4">Young leaves</tissue>
    </source>
</reference>
<name>A0A6J1KP15_CUCMA</name>
<sequence length="276" mass="30416">MAATPQCASLDFAFTPKEHEVAQILLEFSKKSVVYLGFIPVWTLRRKRSALVSPPESSASVPSPPSKKVKESSPTSPLVLNSLPLSRSESDEHTNAKHSKKKASLDKKSQFVEAIDELTKQNQGLKGEFEAMKQHYNHLKAINSELKAKKQEMILGSNSSKNESAIPEIGTSSSAMEVVKLLTVESSNHQQPAPMAEQSNNGSQNFQIPIGGIPFYDPSSLSPMGIPDLNISLEEINQRNYSRFMAARARKNRIQICKNKNNGVTKLQTPPNNPCM</sequence>
<evidence type="ECO:0000256" key="1">
    <source>
        <dbReference type="SAM" id="Coils"/>
    </source>
</evidence>
<dbReference type="PANTHER" id="PTHR37614:SF2">
    <property type="entry name" value="OS02G0121400 PROTEIN"/>
    <property type="match status" value="1"/>
</dbReference>
<accession>A0A6J1KP15</accession>
<feature type="region of interest" description="Disordered" evidence="2">
    <location>
        <begin position="50"/>
        <end position="106"/>
    </location>
</feature>
<keyword evidence="1" id="KW-0175">Coiled coil</keyword>
<gene>
    <name evidence="4" type="primary">LOC111496295</name>
</gene>
<proteinExistence type="predicted"/>
<dbReference type="OrthoDB" id="1721092at2759"/>
<dbReference type="GeneID" id="111496295"/>
<dbReference type="Proteomes" id="UP000504608">
    <property type="component" value="Unplaced"/>
</dbReference>
<feature type="coiled-coil region" evidence="1">
    <location>
        <begin position="108"/>
        <end position="152"/>
    </location>
</feature>
<keyword evidence="3" id="KW-1185">Reference proteome</keyword>
<protein>
    <submittedName>
        <fullName evidence="4">Uncharacterized protein LOC111496295</fullName>
    </submittedName>
</protein>
<feature type="compositionally biased region" description="Low complexity" evidence="2">
    <location>
        <begin position="50"/>
        <end position="61"/>
    </location>
</feature>
<dbReference type="AlphaFoldDB" id="A0A6J1KP15"/>